<evidence type="ECO:0000259" key="5">
    <source>
        <dbReference type="Pfam" id="PF04542"/>
    </source>
</evidence>
<dbReference type="GO" id="GO:0003677">
    <property type="term" value="F:DNA binding"/>
    <property type="evidence" value="ECO:0007669"/>
    <property type="project" value="InterPro"/>
</dbReference>
<dbReference type="InterPro" id="IPR013324">
    <property type="entry name" value="RNA_pol_sigma_r3/r4-like"/>
</dbReference>
<dbReference type="InterPro" id="IPR046531">
    <property type="entry name" value="DUF6596"/>
</dbReference>
<feature type="domain" description="RNA polymerase sigma-70 region 2" evidence="5">
    <location>
        <begin position="10"/>
        <end position="76"/>
    </location>
</feature>
<accession>B5HMZ7</accession>
<evidence type="ECO:0000256" key="4">
    <source>
        <dbReference type="ARBA" id="ARBA00023163"/>
    </source>
</evidence>
<evidence type="ECO:0000259" key="7">
    <source>
        <dbReference type="Pfam" id="PF20239"/>
    </source>
</evidence>
<evidence type="ECO:0000256" key="2">
    <source>
        <dbReference type="ARBA" id="ARBA00023015"/>
    </source>
</evidence>
<evidence type="ECO:0000256" key="3">
    <source>
        <dbReference type="ARBA" id="ARBA00023082"/>
    </source>
</evidence>
<comment type="similarity">
    <text evidence="1">Belongs to the sigma-70 factor family. ECF subfamily.</text>
</comment>
<dbReference type="eggNOG" id="COG4941">
    <property type="taxonomic scope" value="Bacteria"/>
</dbReference>
<organism evidence="8 9">
    <name type="scientific">Streptomyces sviceus (strain ATCC 29083 / DSM 924 / JCM 4929 / NBRC 13980 / NCIMB 11184 / NRRL 5439 / UC 5370)</name>
    <dbReference type="NCBI Taxonomy" id="463191"/>
    <lineage>
        <taxon>Bacteria</taxon>
        <taxon>Bacillati</taxon>
        <taxon>Actinomycetota</taxon>
        <taxon>Actinomycetes</taxon>
        <taxon>Kitasatosporales</taxon>
        <taxon>Streptomycetaceae</taxon>
        <taxon>Streptomyces</taxon>
    </lineage>
</organism>
<dbReference type="SUPFAM" id="SSF88946">
    <property type="entry name" value="Sigma2 domain of RNA polymerase sigma factors"/>
    <property type="match status" value="1"/>
</dbReference>
<evidence type="ECO:0000313" key="9">
    <source>
        <dbReference type="Proteomes" id="UP000002785"/>
    </source>
</evidence>
<dbReference type="SUPFAM" id="SSF56399">
    <property type="entry name" value="ADP-ribosylation"/>
    <property type="match status" value="1"/>
</dbReference>
<dbReference type="Gene3D" id="3.20.170.20">
    <property type="entry name" value="Protein of unknown function DUF952"/>
    <property type="match status" value="1"/>
</dbReference>
<dbReference type="InterPro" id="IPR013249">
    <property type="entry name" value="RNA_pol_sigma70_r4_t2"/>
</dbReference>
<dbReference type="Pfam" id="PF20239">
    <property type="entry name" value="DUF6596"/>
    <property type="match status" value="1"/>
</dbReference>
<keyword evidence="4" id="KW-0804">Transcription</keyword>
<dbReference type="NCBIfam" id="TIGR02937">
    <property type="entry name" value="sigma70-ECF"/>
    <property type="match status" value="1"/>
</dbReference>
<dbReference type="InterPro" id="IPR009297">
    <property type="entry name" value="DUF952"/>
</dbReference>
<dbReference type="Pfam" id="PF06108">
    <property type="entry name" value="DUF952"/>
    <property type="match status" value="1"/>
</dbReference>
<dbReference type="PANTHER" id="PTHR47756">
    <property type="entry name" value="BLL6612 PROTEIN-RELATED"/>
    <property type="match status" value="1"/>
</dbReference>
<dbReference type="SUPFAM" id="SSF88659">
    <property type="entry name" value="Sigma3 and sigma4 domains of RNA polymerase sigma factors"/>
    <property type="match status" value="1"/>
</dbReference>
<dbReference type="InterPro" id="IPR014284">
    <property type="entry name" value="RNA_pol_sigma-70_dom"/>
</dbReference>
<evidence type="ECO:0000259" key="6">
    <source>
        <dbReference type="Pfam" id="PF08281"/>
    </source>
</evidence>
<keyword evidence="9" id="KW-1185">Reference proteome</keyword>
<keyword evidence="2" id="KW-0805">Transcription regulation</keyword>
<dbReference type="InterPro" id="IPR007627">
    <property type="entry name" value="RNA_pol_sigma70_r2"/>
</dbReference>
<dbReference type="Pfam" id="PF04542">
    <property type="entry name" value="Sigma70_r2"/>
    <property type="match status" value="1"/>
</dbReference>
<dbReference type="HOGENOM" id="CLU_035311_1_1_11"/>
<evidence type="ECO:0000256" key="1">
    <source>
        <dbReference type="ARBA" id="ARBA00010641"/>
    </source>
</evidence>
<keyword evidence="3" id="KW-0731">Sigma factor</keyword>
<dbReference type="GO" id="GO:0006352">
    <property type="term" value="P:DNA-templated transcription initiation"/>
    <property type="evidence" value="ECO:0007669"/>
    <property type="project" value="InterPro"/>
</dbReference>
<dbReference type="Gene3D" id="1.10.1740.10">
    <property type="match status" value="1"/>
</dbReference>
<dbReference type="Pfam" id="PF08281">
    <property type="entry name" value="Sigma70_r4_2"/>
    <property type="match status" value="1"/>
</dbReference>
<feature type="domain" description="RNA polymerase sigma factor 70 region 4 type 2" evidence="6">
    <location>
        <begin position="109"/>
        <end position="159"/>
    </location>
</feature>
<dbReference type="InterPro" id="IPR036388">
    <property type="entry name" value="WH-like_DNA-bd_sf"/>
</dbReference>
<feature type="domain" description="DUF6596" evidence="7">
    <location>
        <begin position="174"/>
        <end position="274"/>
    </location>
</feature>
<dbReference type="PANTHER" id="PTHR47756:SF2">
    <property type="entry name" value="BLL6612 PROTEIN"/>
    <property type="match status" value="1"/>
</dbReference>
<evidence type="ECO:0000313" key="8">
    <source>
        <dbReference type="EMBL" id="EDY54202.2"/>
    </source>
</evidence>
<dbReference type="GO" id="GO:0016987">
    <property type="term" value="F:sigma factor activity"/>
    <property type="evidence" value="ECO:0007669"/>
    <property type="project" value="UniProtKB-KW"/>
</dbReference>
<sequence length="515" mass="56551">MRGATGTEDLLRLHAPQVLGALVRRYGRFDAAEDAVQEALLAAAGQWPSAGVPDNPRGWLIKVASRRLTDMLRAEEARRAREERVAALSVRDTVVADRAPREDDTLSLLFLCCHPQLTASAQIALTLRAVGGLTTAEIARAYLVPEATMAQRVSRAKQKVRGVGFGRPDNWEERLPAVLHTLYLIFNEGHTATSGPALQRRDLAGEAIRLTRAVHRLLPDDCEIAGLLALMLLTDARRDARTGPDGDLVPLDEQDRARWDRAAIEEGVALVTRALARRHAGPYQIRGAIAAVHDEAPSPEATDWREILGLYDVLVRLVPGPVERLNRAVAVAMVHGPETGLAELDSLTDELGHRLDAVRGHLLERAGAYEEARAAYESAAGKTLSLPEQRYLQGRAARLRPYRVGMSTANLIVHLTERSLWEEARARGTYEISTRGRTLQEEGFIHCSTREQLPPVAAFLYGSYDGPDELVLLVIDPARLDVPLKYEAPQPGAEEFPHVYGPIPVDAVVDVEPWG</sequence>
<name>B5HMZ7_STRX2</name>
<dbReference type="Gene3D" id="1.10.10.10">
    <property type="entry name" value="Winged helix-like DNA-binding domain superfamily/Winged helix DNA-binding domain"/>
    <property type="match status" value="1"/>
</dbReference>
<dbReference type="InterPro" id="IPR013325">
    <property type="entry name" value="RNA_pol_sigma_r2"/>
</dbReference>
<dbReference type="Proteomes" id="UP000002785">
    <property type="component" value="Chromosome"/>
</dbReference>
<proteinExistence type="inferred from homology"/>
<reference evidence="8" key="1">
    <citation type="submission" date="2009-10" db="EMBL/GenBank/DDBJ databases">
        <title>The genome sequence of Streptomyces sviceus strain ATCC 29083.</title>
        <authorList>
            <consortium name="The Broad Institute Genome Sequencing Platform"/>
            <consortium name="Broad Institute Microbial Sequencing Center"/>
            <person name="Fischbach M."/>
            <person name="Godfrey P."/>
            <person name="Ward D."/>
            <person name="Young S."/>
            <person name="Zeng Q."/>
            <person name="Koehrsen M."/>
            <person name="Alvarado L."/>
            <person name="Berlin A.M."/>
            <person name="Bochicchio J."/>
            <person name="Borenstein D."/>
            <person name="Chapman S.B."/>
            <person name="Chen Z."/>
            <person name="Engels R."/>
            <person name="Freedman E."/>
            <person name="Gellesch M."/>
            <person name="Goldberg J."/>
            <person name="Griggs A."/>
            <person name="Gujja S."/>
            <person name="Heilman E.R."/>
            <person name="Heiman D.I."/>
            <person name="Hepburn T.A."/>
            <person name="Howarth C."/>
            <person name="Jen D."/>
            <person name="Larson L."/>
            <person name="Lewis B."/>
            <person name="Mehta T."/>
            <person name="Park D."/>
            <person name="Pearson M."/>
            <person name="Richards J."/>
            <person name="Roberts A."/>
            <person name="Saif S."/>
            <person name="Shea T.D."/>
            <person name="Shenoy N."/>
            <person name="Sisk P."/>
            <person name="Stolte C."/>
            <person name="Sykes S.N."/>
            <person name="Thomson T."/>
            <person name="Walk T."/>
            <person name="White J."/>
            <person name="Yandava C."/>
            <person name="Straight P."/>
            <person name="Clardy J."/>
            <person name="Hung D."/>
            <person name="Kolter R."/>
            <person name="Mekalanos J."/>
            <person name="Walker S."/>
            <person name="Walsh C.T."/>
            <person name="Wieland-Brown L.C."/>
            <person name="Haas B."/>
            <person name="Nusbaum C."/>
            <person name="Birren B."/>
        </authorList>
    </citation>
    <scope>NUCLEOTIDE SEQUENCE [LARGE SCALE GENOMIC DNA]</scope>
    <source>
        <strain evidence="8">ATCC 29083</strain>
    </source>
</reference>
<dbReference type="eggNOG" id="COG3502">
    <property type="taxonomic scope" value="Bacteria"/>
</dbReference>
<protein>
    <submittedName>
        <fullName evidence="8">RNA polymerase ECF-subfamily sigma factor</fullName>
    </submittedName>
</protein>
<dbReference type="EMBL" id="CM000951">
    <property type="protein sequence ID" value="EDY54202.2"/>
    <property type="molecule type" value="Genomic_DNA"/>
</dbReference>
<dbReference type="AlphaFoldDB" id="B5HMZ7"/>
<gene>
    <name evidence="8" type="ORF">SSEG_08471</name>
</gene>